<evidence type="ECO:0000256" key="4">
    <source>
        <dbReference type="ARBA" id="ARBA00022723"/>
    </source>
</evidence>
<dbReference type="NCBIfam" id="NF045485">
    <property type="entry name" value="FPPsyn"/>
    <property type="match status" value="1"/>
</dbReference>
<name>A0A3B0XNV2_9ZZZZ</name>
<evidence type="ECO:0000256" key="6">
    <source>
        <dbReference type="ARBA" id="ARBA00023229"/>
    </source>
</evidence>
<dbReference type="FunFam" id="1.10.600.10:FF:000001">
    <property type="entry name" value="Geranylgeranyl diphosphate synthase"/>
    <property type="match status" value="1"/>
</dbReference>
<dbReference type="Pfam" id="PF00348">
    <property type="entry name" value="polyprenyl_synt"/>
    <property type="match status" value="1"/>
</dbReference>
<accession>A0A3B0XNV2</accession>
<dbReference type="GO" id="GO:0004337">
    <property type="term" value="F:(2E,6E)-farnesyl diphosphate synthase activity"/>
    <property type="evidence" value="ECO:0007669"/>
    <property type="project" value="UniProtKB-EC"/>
</dbReference>
<comment type="similarity">
    <text evidence="2">Belongs to the FPP/GGPP synthase family.</text>
</comment>
<dbReference type="InterPro" id="IPR053378">
    <property type="entry name" value="Prenyl_diphosphate_synthase"/>
</dbReference>
<dbReference type="PANTHER" id="PTHR43281">
    <property type="entry name" value="FARNESYL DIPHOSPHATE SYNTHASE"/>
    <property type="match status" value="1"/>
</dbReference>
<keyword evidence="6" id="KW-0414">Isoprene biosynthesis</keyword>
<dbReference type="EC" id="2.5.1.10" evidence="7"/>
<dbReference type="GO" id="GO:0008299">
    <property type="term" value="P:isoprenoid biosynthetic process"/>
    <property type="evidence" value="ECO:0007669"/>
    <property type="project" value="UniProtKB-KW"/>
</dbReference>
<dbReference type="AlphaFoldDB" id="A0A3B0XNV2"/>
<reference evidence="7" key="1">
    <citation type="submission" date="2018-06" db="EMBL/GenBank/DDBJ databases">
        <authorList>
            <person name="Zhirakovskaya E."/>
        </authorList>
    </citation>
    <scope>NUCLEOTIDE SEQUENCE</scope>
</reference>
<proteinExistence type="inferred from homology"/>
<evidence type="ECO:0000313" key="7">
    <source>
        <dbReference type="EMBL" id="VAW58016.1"/>
    </source>
</evidence>
<comment type="cofactor">
    <cofactor evidence="1">
        <name>Mg(2+)</name>
        <dbReference type="ChEBI" id="CHEBI:18420"/>
    </cofactor>
</comment>
<evidence type="ECO:0000256" key="3">
    <source>
        <dbReference type="ARBA" id="ARBA00022679"/>
    </source>
</evidence>
<evidence type="ECO:0000256" key="1">
    <source>
        <dbReference type="ARBA" id="ARBA00001946"/>
    </source>
</evidence>
<dbReference type="InterPro" id="IPR000092">
    <property type="entry name" value="Polyprenyl_synt"/>
</dbReference>
<protein>
    <submittedName>
        <fullName evidence="7">(2E,6E)-farnesyl diphosphate synthase</fullName>
        <ecNumber evidence="7">2.5.1.10</ecNumber>
    </submittedName>
</protein>
<dbReference type="EMBL" id="UOFG01000010">
    <property type="protein sequence ID" value="VAW58016.1"/>
    <property type="molecule type" value="Genomic_DNA"/>
</dbReference>
<sequence length="301" mass="32361">MPEDLQFKASLATFCKRVDQHLSRWLPEPVEPVSRIQQAMRYSVIGGGGKRVRPIMVYASGMALNVTPEQLDACACAVEIIHAYSLIHDDLPAMDDDDLRRGRPTCHKAFDDASAILAGDALQALAFEVLAADSAMQASATDRIEMIKLLAQASGSLGMAGGQAIDLAAVGKSLTLDELENMHCLKTGALIRASVLLGAMCCPDVPDTKLNALDTYARCVGLAFQIHDDVLDVTADTLTLGKPQGSDIKQNKPTYPALLGLQGAIDRAQELHHRAIDALEIFDASADTLRQLSAYIVERGH</sequence>
<keyword evidence="4" id="KW-0479">Metal-binding</keyword>
<organism evidence="7">
    <name type="scientific">hydrothermal vent metagenome</name>
    <dbReference type="NCBI Taxonomy" id="652676"/>
    <lineage>
        <taxon>unclassified sequences</taxon>
        <taxon>metagenomes</taxon>
        <taxon>ecological metagenomes</taxon>
    </lineage>
</organism>
<keyword evidence="3 7" id="KW-0808">Transferase</keyword>
<dbReference type="PANTHER" id="PTHR43281:SF1">
    <property type="entry name" value="FARNESYL DIPHOSPHATE SYNTHASE"/>
    <property type="match status" value="1"/>
</dbReference>
<dbReference type="SFLD" id="SFLDS00005">
    <property type="entry name" value="Isoprenoid_Synthase_Type_I"/>
    <property type="match status" value="1"/>
</dbReference>
<evidence type="ECO:0000256" key="5">
    <source>
        <dbReference type="ARBA" id="ARBA00022842"/>
    </source>
</evidence>
<dbReference type="SFLD" id="SFLDG01017">
    <property type="entry name" value="Polyprenyl_Transferase_Like"/>
    <property type="match status" value="1"/>
</dbReference>
<dbReference type="Gene3D" id="1.10.600.10">
    <property type="entry name" value="Farnesyl Diphosphate Synthase"/>
    <property type="match status" value="1"/>
</dbReference>
<dbReference type="GO" id="GO:0005737">
    <property type="term" value="C:cytoplasm"/>
    <property type="evidence" value="ECO:0007669"/>
    <property type="project" value="UniProtKB-ARBA"/>
</dbReference>
<gene>
    <name evidence="7" type="ORF">MNBD_GAMMA11-2462</name>
</gene>
<keyword evidence="5" id="KW-0460">Magnesium</keyword>
<dbReference type="CDD" id="cd00685">
    <property type="entry name" value="Trans_IPPS_HT"/>
    <property type="match status" value="1"/>
</dbReference>
<evidence type="ECO:0000256" key="2">
    <source>
        <dbReference type="ARBA" id="ARBA00006706"/>
    </source>
</evidence>
<dbReference type="PROSITE" id="PS00723">
    <property type="entry name" value="POLYPRENYL_SYNTHASE_1"/>
    <property type="match status" value="1"/>
</dbReference>
<dbReference type="NCBIfam" id="NF007877">
    <property type="entry name" value="PRK10581.1"/>
    <property type="match status" value="1"/>
</dbReference>
<dbReference type="GO" id="GO:0046872">
    <property type="term" value="F:metal ion binding"/>
    <property type="evidence" value="ECO:0007669"/>
    <property type="project" value="UniProtKB-KW"/>
</dbReference>
<dbReference type="SUPFAM" id="SSF48576">
    <property type="entry name" value="Terpenoid synthases"/>
    <property type="match status" value="1"/>
</dbReference>
<dbReference type="InterPro" id="IPR033749">
    <property type="entry name" value="Polyprenyl_synt_CS"/>
</dbReference>
<dbReference type="PROSITE" id="PS00444">
    <property type="entry name" value="POLYPRENYL_SYNTHASE_2"/>
    <property type="match status" value="1"/>
</dbReference>
<dbReference type="InterPro" id="IPR008949">
    <property type="entry name" value="Isoprenoid_synthase_dom_sf"/>
</dbReference>